<dbReference type="EMBL" id="JAUDFV010000166">
    <property type="protein sequence ID" value="KAL2712358.1"/>
    <property type="molecule type" value="Genomic_DNA"/>
</dbReference>
<dbReference type="AlphaFoldDB" id="A0ABD1ZVI9"/>
<protein>
    <submittedName>
        <fullName evidence="1">Uncharacterized protein</fullName>
    </submittedName>
</protein>
<evidence type="ECO:0000313" key="2">
    <source>
        <dbReference type="Proteomes" id="UP001607302"/>
    </source>
</evidence>
<proteinExistence type="predicted"/>
<organism evidence="1 2">
    <name type="scientific">Vespula squamosa</name>
    <name type="common">Southern yellow jacket</name>
    <name type="synonym">Wasp</name>
    <dbReference type="NCBI Taxonomy" id="30214"/>
    <lineage>
        <taxon>Eukaryota</taxon>
        <taxon>Metazoa</taxon>
        <taxon>Ecdysozoa</taxon>
        <taxon>Arthropoda</taxon>
        <taxon>Hexapoda</taxon>
        <taxon>Insecta</taxon>
        <taxon>Pterygota</taxon>
        <taxon>Neoptera</taxon>
        <taxon>Endopterygota</taxon>
        <taxon>Hymenoptera</taxon>
        <taxon>Apocrita</taxon>
        <taxon>Aculeata</taxon>
        <taxon>Vespoidea</taxon>
        <taxon>Vespidae</taxon>
        <taxon>Vespinae</taxon>
        <taxon>Vespula</taxon>
    </lineage>
</organism>
<name>A0ABD1ZVI9_VESSQ</name>
<gene>
    <name evidence="1" type="ORF">V1478_017881</name>
</gene>
<sequence length="156" mass="16786">MEKGSRNYNPVVHGTNGGTVPVQVARTTPLAPWIITASALPVIGSLPSRDCYLLPVGQVTDSTVFWCSSRTVAQIDDGANVLTEQTTRASRNIELKSPSLVSPFLISESQDNEPSSIGVRKLVNRAISEITLNGFPNLNLAIKMTHDHPQAHEGAK</sequence>
<comment type="caution">
    <text evidence="1">The sequence shown here is derived from an EMBL/GenBank/DDBJ whole genome shotgun (WGS) entry which is preliminary data.</text>
</comment>
<reference evidence="1 2" key="1">
    <citation type="journal article" date="2024" name="Ann. Entomol. Soc. Am.">
        <title>Genomic analyses of the southern and eastern yellowjacket wasps (Hymenoptera: Vespidae) reveal evolutionary signatures of social life.</title>
        <authorList>
            <person name="Catto M.A."/>
            <person name="Caine P.B."/>
            <person name="Orr S.E."/>
            <person name="Hunt B.G."/>
            <person name="Goodisman M.A.D."/>
        </authorList>
    </citation>
    <scope>NUCLEOTIDE SEQUENCE [LARGE SCALE GENOMIC DNA]</scope>
    <source>
        <strain evidence="1">233</strain>
        <tissue evidence="1">Head and thorax</tissue>
    </source>
</reference>
<dbReference type="Proteomes" id="UP001607302">
    <property type="component" value="Unassembled WGS sequence"/>
</dbReference>
<accession>A0ABD1ZVI9</accession>
<keyword evidence="2" id="KW-1185">Reference proteome</keyword>
<evidence type="ECO:0000313" key="1">
    <source>
        <dbReference type="EMBL" id="KAL2712358.1"/>
    </source>
</evidence>